<dbReference type="EMBL" id="AWSV01000098">
    <property type="protein sequence ID" value="ERI85271.1"/>
    <property type="molecule type" value="Genomic_DNA"/>
</dbReference>
<evidence type="ECO:0000313" key="2">
    <source>
        <dbReference type="Proteomes" id="UP000016496"/>
    </source>
</evidence>
<sequence>MIQNSEITHELSTRKSLHISGKETFSVEISFCCFCSTFCSTKTGNILLYFA</sequence>
<dbReference type="AlphaFoldDB" id="U2DZB6"/>
<name>U2DZB6_9BACE</name>
<dbReference type="HOGENOM" id="CLU_3095724_0_0_10"/>
<reference evidence="1 2" key="1">
    <citation type="submission" date="2013-08" db="EMBL/GenBank/DDBJ databases">
        <authorList>
            <person name="Weinstock G."/>
            <person name="Sodergren E."/>
            <person name="Wylie T."/>
            <person name="Fulton L."/>
            <person name="Fulton R."/>
            <person name="Fronick C."/>
            <person name="O'Laughlin M."/>
            <person name="Godfrey J."/>
            <person name="Miner T."/>
            <person name="Herter B."/>
            <person name="Appelbaum E."/>
            <person name="Cordes M."/>
            <person name="Lek S."/>
            <person name="Wollam A."/>
            <person name="Pepin K.H."/>
            <person name="Palsikar V.B."/>
            <person name="Mitreva M."/>
            <person name="Wilson R.K."/>
        </authorList>
    </citation>
    <scope>NUCLEOTIDE SEQUENCE [LARGE SCALE GENOMIC DNA]</scope>
    <source>
        <strain evidence="1 2">F0041</strain>
    </source>
</reference>
<evidence type="ECO:0000313" key="1">
    <source>
        <dbReference type="EMBL" id="ERI85271.1"/>
    </source>
</evidence>
<accession>U2DZB6</accession>
<dbReference type="Proteomes" id="UP000016496">
    <property type="component" value="Unassembled WGS sequence"/>
</dbReference>
<organism evidence="1 2">
    <name type="scientific">Bacteroides pyogenes F0041</name>
    <dbReference type="NCBI Taxonomy" id="1321819"/>
    <lineage>
        <taxon>Bacteria</taxon>
        <taxon>Pseudomonadati</taxon>
        <taxon>Bacteroidota</taxon>
        <taxon>Bacteroidia</taxon>
        <taxon>Bacteroidales</taxon>
        <taxon>Bacteroidaceae</taxon>
        <taxon>Bacteroides</taxon>
    </lineage>
</organism>
<proteinExistence type="predicted"/>
<comment type="caution">
    <text evidence="1">The sequence shown here is derived from an EMBL/GenBank/DDBJ whole genome shotgun (WGS) entry which is preliminary data.</text>
</comment>
<protein>
    <submittedName>
        <fullName evidence="1">Uncharacterized protein</fullName>
    </submittedName>
</protein>
<gene>
    <name evidence="1" type="ORF">HMPREF1981_01902</name>
</gene>